<accession>A0A9P6A5C4</accession>
<dbReference type="Proteomes" id="UP000807025">
    <property type="component" value="Unassembled WGS sequence"/>
</dbReference>
<protein>
    <recommendedName>
        <fullName evidence="4">L-tryptophan decarboxylase PsiD-like domain-containing protein</fullName>
    </recommendedName>
</protein>
<dbReference type="PANTHER" id="PTHR10067:SF9">
    <property type="entry name" value="PHOSPHATIDYLSERINE DECARBOXYLASE FAMILY PROTEIN (AFU_ORTHOLOGUE AFUA_7G01730)"/>
    <property type="match status" value="1"/>
</dbReference>
<proteinExistence type="predicted"/>
<dbReference type="GO" id="GO:0006646">
    <property type="term" value="P:phosphatidylethanolamine biosynthetic process"/>
    <property type="evidence" value="ECO:0007669"/>
    <property type="project" value="TreeGrafter"/>
</dbReference>
<evidence type="ECO:0000256" key="3">
    <source>
        <dbReference type="SAM" id="MobiDB-lite"/>
    </source>
</evidence>
<dbReference type="AlphaFoldDB" id="A0A9P6A5C4"/>
<comment type="caution">
    <text evidence="5">The sequence shown here is derived from an EMBL/GenBank/DDBJ whole genome shotgun (WGS) entry which is preliminary data.</text>
</comment>
<evidence type="ECO:0000313" key="6">
    <source>
        <dbReference type="Proteomes" id="UP000807025"/>
    </source>
</evidence>
<dbReference type="GO" id="GO:0005739">
    <property type="term" value="C:mitochondrion"/>
    <property type="evidence" value="ECO:0007669"/>
    <property type="project" value="TreeGrafter"/>
</dbReference>
<dbReference type="InterPro" id="IPR022237">
    <property type="entry name" value="PsiD-like"/>
</dbReference>
<keyword evidence="1" id="KW-0210">Decarboxylase</keyword>
<evidence type="ECO:0000313" key="5">
    <source>
        <dbReference type="EMBL" id="KAF9499322.1"/>
    </source>
</evidence>
<organism evidence="5 6">
    <name type="scientific">Pleurotus eryngii</name>
    <name type="common">Boletus of the steppes</name>
    <dbReference type="NCBI Taxonomy" id="5323"/>
    <lineage>
        <taxon>Eukaryota</taxon>
        <taxon>Fungi</taxon>
        <taxon>Dikarya</taxon>
        <taxon>Basidiomycota</taxon>
        <taxon>Agaricomycotina</taxon>
        <taxon>Agaricomycetes</taxon>
        <taxon>Agaricomycetidae</taxon>
        <taxon>Agaricales</taxon>
        <taxon>Pleurotineae</taxon>
        <taxon>Pleurotaceae</taxon>
        <taxon>Pleurotus</taxon>
    </lineage>
</organism>
<evidence type="ECO:0000259" key="4">
    <source>
        <dbReference type="Pfam" id="PF12588"/>
    </source>
</evidence>
<dbReference type="EMBL" id="MU154532">
    <property type="protein sequence ID" value="KAF9499322.1"/>
    <property type="molecule type" value="Genomic_DNA"/>
</dbReference>
<dbReference type="PANTHER" id="PTHR10067">
    <property type="entry name" value="PHOSPHATIDYLSERINE DECARBOXYLASE"/>
    <property type="match status" value="1"/>
</dbReference>
<name>A0A9P6A5C4_PLEER</name>
<keyword evidence="6" id="KW-1185">Reference proteome</keyword>
<gene>
    <name evidence="5" type="ORF">BDN71DRAFT_1441915</name>
</gene>
<sequence>MPHRSVRNRVGQFGGWMPQNRRVLRSWIARKLVQAGDPIANSTNWHSVIQDFRRLIEEVPEIYKGFHEMFTQIPPEYENDPTGKPQVKDYMSMLNLFDVIISEAPEWHYDPENPMANDLVGFPINAVLDWPMGTDAGYAMFISPTVNAQFKKMFDVWSTYLTSYASTAVLSDAENGWFSPSALGQLPNFVETYICDPDDPSGHYGFTSWDHFFTRLFRPGQREIDAELVDNNAVVHSACESAVYRIAYNAKARDQFWLKGQPYSIIHMLNNDPYAPQFVGGTVFQAFLSATKYHRWHSPVNGVVVKTVLVPGTYYAESPTESFDDPDGGDQHDPKDEGADPAGPNLSQAFITSMAARCLIFIRAKDPRIGLMCFIAVGMSEVSTCEMKVQEGDAVSKGQETGMFHFGGSTHCLLFRPETNIQIDDQYVPKDDTDSPEVHVKAPIAWVGDKPYS</sequence>
<evidence type="ECO:0000256" key="1">
    <source>
        <dbReference type="ARBA" id="ARBA00022793"/>
    </source>
</evidence>
<feature type="region of interest" description="Disordered" evidence="3">
    <location>
        <begin position="318"/>
        <end position="344"/>
    </location>
</feature>
<keyword evidence="2" id="KW-0456">Lyase</keyword>
<feature type="domain" description="L-tryptophan decarboxylase PsiD-like" evidence="4">
    <location>
        <begin position="46"/>
        <end position="185"/>
    </location>
</feature>
<feature type="compositionally biased region" description="Basic and acidic residues" evidence="3">
    <location>
        <begin position="329"/>
        <end position="338"/>
    </location>
</feature>
<dbReference type="Pfam" id="PF02666">
    <property type="entry name" value="PS_Dcarbxylase"/>
    <property type="match status" value="1"/>
</dbReference>
<dbReference type="OrthoDB" id="5973539at2759"/>
<dbReference type="GO" id="GO:0004609">
    <property type="term" value="F:phosphatidylserine decarboxylase activity"/>
    <property type="evidence" value="ECO:0007669"/>
    <property type="project" value="InterPro"/>
</dbReference>
<reference evidence="5" key="1">
    <citation type="submission" date="2020-11" db="EMBL/GenBank/DDBJ databases">
        <authorList>
            <consortium name="DOE Joint Genome Institute"/>
            <person name="Ahrendt S."/>
            <person name="Riley R."/>
            <person name="Andreopoulos W."/>
            <person name="Labutti K."/>
            <person name="Pangilinan J."/>
            <person name="Ruiz-Duenas F.J."/>
            <person name="Barrasa J.M."/>
            <person name="Sanchez-Garcia M."/>
            <person name="Camarero S."/>
            <person name="Miyauchi S."/>
            <person name="Serrano A."/>
            <person name="Linde D."/>
            <person name="Babiker R."/>
            <person name="Drula E."/>
            <person name="Ayuso-Fernandez I."/>
            <person name="Pacheco R."/>
            <person name="Padilla G."/>
            <person name="Ferreira P."/>
            <person name="Barriuso J."/>
            <person name="Kellner H."/>
            <person name="Castanera R."/>
            <person name="Alfaro M."/>
            <person name="Ramirez L."/>
            <person name="Pisabarro A.G."/>
            <person name="Kuo A."/>
            <person name="Tritt A."/>
            <person name="Lipzen A."/>
            <person name="He G."/>
            <person name="Yan M."/>
            <person name="Ng V."/>
            <person name="Cullen D."/>
            <person name="Martin F."/>
            <person name="Rosso M.-N."/>
            <person name="Henrissat B."/>
            <person name="Hibbett D."/>
            <person name="Martinez A.T."/>
            <person name="Grigoriev I.V."/>
        </authorList>
    </citation>
    <scope>NUCLEOTIDE SEQUENCE</scope>
    <source>
        <strain evidence="5">ATCC 90797</strain>
    </source>
</reference>
<evidence type="ECO:0000256" key="2">
    <source>
        <dbReference type="ARBA" id="ARBA00023239"/>
    </source>
</evidence>
<dbReference type="InterPro" id="IPR003817">
    <property type="entry name" value="PS_Dcarbxylase"/>
</dbReference>
<dbReference type="Pfam" id="PF12588">
    <property type="entry name" value="PSDC"/>
    <property type="match status" value="1"/>
</dbReference>